<dbReference type="AlphaFoldDB" id="A0AA36MI89"/>
<gene>
    <name evidence="2" type="ORF">CYNAS_LOCUS22040</name>
</gene>
<keyword evidence="3" id="KW-1185">Reference proteome</keyword>
<reference evidence="2" key="1">
    <citation type="submission" date="2023-07" db="EMBL/GenBank/DDBJ databases">
        <authorList>
            <consortium name="CYATHOMIX"/>
        </authorList>
    </citation>
    <scope>NUCLEOTIDE SEQUENCE</scope>
    <source>
        <strain evidence="2">N/A</strain>
    </source>
</reference>
<dbReference type="EMBL" id="CATQJL010000326">
    <property type="protein sequence ID" value="CAJ0610057.1"/>
    <property type="molecule type" value="Genomic_DNA"/>
</dbReference>
<accession>A0AA36MI89</accession>
<evidence type="ECO:0000256" key="1">
    <source>
        <dbReference type="SAM" id="MobiDB-lite"/>
    </source>
</evidence>
<dbReference type="Proteomes" id="UP001176961">
    <property type="component" value="Unassembled WGS sequence"/>
</dbReference>
<comment type="caution">
    <text evidence="2">The sequence shown here is derived from an EMBL/GenBank/DDBJ whole genome shotgun (WGS) entry which is preliminary data.</text>
</comment>
<evidence type="ECO:0000313" key="3">
    <source>
        <dbReference type="Proteomes" id="UP001176961"/>
    </source>
</evidence>
<sequence length="124" mass="14112">MQYTPFVRHLRLSTSTGDHGRIHLARFEILFIIRLRRHSAEHLAHRRFQVKGKSTTASTSSGRNDHTPTQSARRQNVISLQIDHRVTCPTNNVTNLTTQTALVSLRIQVVAEIMNITSINAYIL</sequence>
<proteinExistence type="predicted"/>
<protein>
    <submittedName>
        <fullName evidence="2">Uncharacterized protein</fullName>
    </submittedName>
</protein>
<evidence type="ECO:0000313" key="2">
    <source>
        <dbReference type="EMBL" id="CAJ0610057.1"/>
    </source>
</evidence>
<organism evidence="2 3">
    <name type="scientific">Cylicocyclus nassatus</name>
    <name type="common">Nematode worm</name>
    <dbReference type="NCBI Taxonomy" id="53992"/>
    <lineage>
        <taxon>Eukaryota</taxon>
        <taxon>Metazoa</taxon>
        <taxon>Ecdysozoa</taxon>
        <taxon>Nematoda</taxon>
        <taxon>Chromadorea</taxon>
        <taxon>Rhabditida</taxon>
        <taxon>Rhabditina</taxon>
        <taxon>Rhabditomorpha</taxon>
        <taxon>Strongyloidea</taxon>
        <taxon>Strongylidae</taxon>
        <taxon>Cylicocyclus</taxon>
    </lineage>
</organism>
<name>A0AA36MI89_CYLNA</name>
<feature type="region of interest" description="Disordered" evidence="1">
    <location>
        <begin position="49"/>
        <end position="73"/>
    </location>
</feature>